<keyword evidence="3 10" id="KW-0716">Sensory transduction</keyword>
<keyword evidence="6 10" id="KW-1133">Transmembrane helix</keyword>
<dbReference type="AlphaFoldDB" id="A0AAU9V947"/>
<gene>
    <name evidence="11" type="ORF">EEDITHA_LOCUS22461</name>
</gene>
<keyword evidence="12" id="KW-1185">Reference proteome</keyword>
<accession>A0AAU9V947</accession>
<keyword evidence="4 10" id="KW-0812">Transmembrane</keyword>
<comment type="caution">
    <text evidence="11">The sequence shown here is derived from an EMBL/GenBank/DDBJ whole genome shotgun (WGS) entry which is preliminary data.</text>
</comment>
<proteinExistence type="inferred from homology"/>
<dbReference type="Pfam" id="PF02949">
    <property type="entry name" value="7tm_6"/>
    <property type="match status" value="1"/>
</dbReference>
<evidence type="ECO:0000256" key="8">
    <source>
        <dbReference type="ARBA" id="ARBA00023170"/>
    </source>
</evidence>
<dbReference type="PANTHER" id="PTHR21137">
    <property type="entry name" value="ODORANT RECEPTOR"/>
    <property type="match status" value="1"/>
</dbReference>
<feature type="transmembrane region" description="Helical" evidence="10">
    <location>
        <begin position="48"/>
        <end position="67"/>
    </location>
</feature>
<dbReference type="PANTHER" id="PTHR21137:SF35">
    <property type="entry name" value="ODORANT RECEPTOR 19A-RELATED"/>
    <property type="match status" value="1"/>
</dbReference>
<name>A0AAU9V947_EUPED</name>
<keyword evidence="5 10" id="KW-0552">Olfaction</keyword>
<dbReference type="Proteomes" id="UP001153954">
    <property type="component" value="Unassembled WGS sequence"/>
</dbReference>
<comment type="similarity">
    <text evidence="10">Belongs to the insect chemoreceptor superfamily. Heteromeric odorant receptor channel (TC 1.A.69) family.</text>
</comment>
<keyword evidence="7 10" id="KW-0472">Membrane</keyword>
<dbReference type="GO" id="GO:0005549">
    <property type="term" value="F:odorant binding"/>
    <property type="evidence" value="ECO:0007669"/>
    <property type="project" value="InterPro"/>
</dbReference>
<evidence type="ECO:0000256" key="1">
    <source>
        <dbReference type="ARBA" id="ARBA00004651"/>
    </source>
</evidence>
<dbReference type="EMBL" id="CAKOGL010000031">
    <property type="protein sequence ID" value="CAH2108536.1"/>
    <property type="molecule type" value="Genomic_DNA"/>
</dbReference>
<dbReference type="InterPro" id="IPR004117">
    <property type="entry name" value="7tm6_olfct_rcpt"/>
</dbReference>
<feature type="transmembrane region" description="Helical" evidence="10">
    <location>
        <begin position="309"/>
        <end position="329"/>
    </location>
</feature>
<organism evidence="11 12">
    <name type="scientific">Euphydryas editha</name>
    <name type="common">Edith's checkerspot</name>
    <dbReference type="NCBI Taxonomy" id="104508"/>
    <lineage>
        <taxon>Eukaryota</taxon>
        <taxon>Metazoa</taxon>
        <taxon>Ecdysozoa</taxon>
        <taxon>Arthropoda</taxon>
        <taxon>Hexapoda</taxon>
        <taxon>Insecta</taxon>
        <taxon>Pterygota</taxon>
        <taxon>Neoptera</taxon>
        <taxon>Endopterygota</taxon>
        <taxon>Lepidoptera</taxon>
        <taxon>Glossata</taxon>
        <taxon>Ditrysia</taxon>
        <taxon>Papilionoidea</taxon>
        <taxon>Nymphalidae</taxon>
        <taxon>Nymphalinae</taxon>
        <taxon>Euphydryas</taxon>
    </lineage>
</organism>
<comment type="caution">
    <text evidence="10">Lacks conserved residue(s) required for the propagation of feature annotation.</text>
</comment>
<dbReference type="GO" id="GO:0004984">
    <property type="term" value="F:olfactory receptor activity"/>
    <property type="evidence" value="ECO:0007669"/>
    <property type="project" value="InterPro"/>
</dbReference>
<evidence type="ECO:0000256" key="3">
    <source>
        <dbReference type="ARBA" id="ARBA00022606"/>
    </source>
</evidence>
<evidence type="ECO:0000313" key="11">
    <source>
        <dbReference type="EMBL" id="CAH2108536.1"/>
    </source>
</evidence>
<evidence type="ECO:0000256" key="2">
    <source>
        <dbReference type="ARBA" id="ARBA00022475"/>
    </source>
</evidence>
<evidence type="ECO:0000256" key="7">
    <source>
        <dbReference type="ARBA" id="ARBA00023136"/>
    </source>
</evidence>
<evidence type="ECO:0000256" key="9">
    <source>
        <dbReference type="ARBA" id="ARBA00023224"/>
    </source>
</evidence>
<keyword evidence="9 10" id="KW-0807">Transducer</keyword>
<dbReference type="GO" id="GO:0005886">
    <property type="term" value="C:plasma membrane"/>
    <property type="evidence" value="ECO:0007669"/>
    <property type="project" value="UniProtKB-SubCell"/>
</dbReference>
<dbReference type="GO" id="GO:0007165">
    <property type="term" value="P:signal transduction"/>
    <property type="evidence" value="ECO:0007669"/>
    <property type="project" value="UniProtKB-KW"/>
</dbReference>
<evidence type="ECO:0000313" key="12">
    <source>
        <dbReference type="Proteomes" id="UP001153954"/>
    </source>
</evidence>
<sequence length="404" mass="47187">MGDEYYLQPPASQKFYRNMANMMSFFSVGDREAWGYNKMNTIQHISSIISLIFAPVCAISQIVYFYLNYSELSFDVMGIIFTIFPATCLANVSIYSSRFKTYKSISQNFLQKIHLYNIYEESKDEFVKNKLIAMEKNTRWTSYYLIFFFVFAWFGWTFIAAVNNYNHKELVLNHTVRLQTCLYIWMPFDYSYNYTNWFILHLINGYTVLAGVSATMIFQSISYMLLFNVISHIHVLKNSLKINFKDGLSDQDVREKLRKLVEYHIFISKVFRDTELALGFNVAGNYLQNLFGNSVLLYQLMYGGRENMMLYLTMLMAYTGGPILMSFVLEEIRRQTHDLPDVVYNIPWEKMSISNQKTVILIIKRSQILMDFKALGGMKAGVGPMISILKTTFSYYVMLESTIS</sequence>
<reference evidence="11" key="1">
    <citation type="submission" date="2022-03" db="EMBL/GenBank/DDBJ databases">
        <authorList>
            <person name="Tunstrom K."/>
        </authorList>
    </citation>
    <scope>NUCLEOTIDE SEQUENCE</scope>
</reference>
<feature type="transmembrane region" description="Helical" evidence="10">
    <location>
        <begin position="143"/>
        <end position="162"/>
    </location>
</feature>
<feature type="transmembrane region" description="Helical" evidence="10">
    <location>
        <begin position="197"/>
        <end position="218"/>
    </location>
</feature>
<comment type="subcellular location">
    <subcellularLocation>
        <location evidence="1 10">Cell membrane</location>
        <topology evidence="1 10">Multi-pass membrane protein</topology>
    </subcellularLocation>
</comment>
<protein>
    <recommendedName>
        <fullName evidence="10">Odorant receptor</fullName>
    </recommendedName>
</protein>
<evidence type="ECO:0000256" key="10">
    <source>
        <dbReference type="RuleBase" id="RU351113"/>
    </source>
</evidence>
<feature type="transmembrane region" description="Helical" evidence="10">
    <location>
        <begin position="73"/>
        <end position="95"/>
    </location>
</feature>
<evidence type="ECO:0000256" key="6">
    <source>
        <dbReference type="ARBA" id="ARBA00022989"/>
    </source>
</evidence>
<evidence type="ECO:0000256" key="4">
    <source>
        <dbReference type="ARBA" id="ARBA00022692"/>
    </source>
</evidence>
<keyword evidence="2" id="KW-1003">Cell membrane</keyword>
<keyword evidence="8 10" id="KW-0675">Receptor</keyword>
<evidence type="ECO:0000256" key="5">
    <source>
        <dbReference type="ARBA" id="ARBA00022725"/>
    </source>
</evidence>